<dbReference type="AlphaFoldDB" id="A0A6J7EFT4"/>
<proteinExistence type="predicted"/>
<gene>
    <name evidence="1" type="ORF">UFOPK3444_01499</name>
</gene>
<reference evidence="1" key="1">
    <citation type="submission" date="2020-05" db="EMBL/GenBank/DDBJ databases">
        <authorList>
            <person name="Chiriac C."/>
            <person name="Salcher M."/>
            <person name="Ghai R."/>
            <person name="Kavagutti S V."/>
        </authorList>
    </citation>
    <scope>NUCLEOTIDE SEQUENCE</scope>
</reference>
<protein>
    <submittedName>
        <fullName evidence="1">Unannotated protein</fullName>
    </submittedName>
</protein>
<sequence length="253" mass="28014">MDPTVAFRSLHSNMNVIAPIPNGKTMPPPKLTRDTPRADVLHPVDVDPSPAIRVELHFAIADDLSRRFGQLVHLHEPLEGDQRLNALARTVREGHNVRVVLHPADQSERLKVLDDLCLSLAGCHPCVTASVFTHAPVLADYTQLWELVAASDLKVIRVMAWSDLQSSRAEVELDVIVRDDRDQAVRKWKRDLLADQVLVALIIGMDGNSNVGKHRLGPNCGDNKLPAPVRERIGNLNHLVCHFTVLNLKVADG</sequence>
<name>A0A6J7EFT4_9ZZZZ</name>
<organism evidence="1">
    <name type="scientific">freshwater metagenome</name>
    <dbReference type="NCBI Taxonomy" id="449393"/>
    <lineage>
        <taxon>unclassified sequences</taxon>
        <taxon>metagenomes</taxon>
        <taxon>ecological metagenomes</taxon>
    </lineage>
</organism>
<evidence type="ECO:0000313" key="1">
    <source>
        <dbReference type="EMBL" id="CAB4881786.1"/>
    </source>
</evidence>
<accession>A0A6J7EFT4</accession>
<dbReference type="EMBL" id="CAFBLU010000040">
    <property type="protein sequence ID" value="CAB4881786.1"/>
    <property type="molecule type" value="Genomic_DNA"/>
</dbReference>